<dbReference type="GO" id="GO:0003677">
    <property type="term" value="F:DNA binding"/>
    <property type="evidence" value="ECO:0007669"/>
    <property type="project" value="UniProtKB-KW"/>
</dbReference>
<dbReference type="Gene3D" id="1.10.10.10">
    <property type="entry name" value="Winged helix-like DNA-binding domain superfamily/Winged helix DNA-binding domain"/>
    <property type="match status" value="1"/>
</dbReference>
<keyword evidence="2" id="KW-0805">Transcription regulation</keyword>
<dbReference type="EMBL" id="FKBS01000014">
    <property type="protein sequence ID" value="SAI23636.1"/>
    <property type="molecule type" value="Genomic_DNA"/>
</dbReference>
<dbReference type="InterPro" id="IPR000847">
    <property type="entry name" value="LysR_HTH_N"/>
</dbReference>
<dbReference type="PANTHER" id="PTHR30419:SF8">
    <property type="entry name" value="NITROGEN ASSIMILATION TRANSCRIPTIONAL ACTIVATOR-RELATED"/>
    <property type="match status" value="1"/>
</dbReference>
<dbReference type="PROSITE" id="PS50931">
    <property type="entry name" value="HTH_LYSR"/>
    <property type="match status" value="1"/>
</dbReference>
<dbReference type="GO" id="GO:0005829">
    <property type="term" value="C:cytosol"/>
    <property type="evidence" value="ECO:0007669"/>
    <property type="project" value="TreeGrafter"/>
</dbReference>
<keyword evidence="4" id="KW-0804">Transcription</keyword>
<sequence>MAISTDSVLSRLRLKQLGLMIALDHHRSLRRAATDLSMTQSAASKALAEIESVMGGALFTRSRTGIMPTDLGRVVIRYAWLLRADVEAMCQEVARIQLGHGGRLSLGVIMGSVPNVMARGVTALREAEPDVSIQIHEDTSAHLLAMLDQGQIDVMLGRTTVSPNPGQYHYRHLSEEPLNIAVGADHPLARARKVRLQDLQNYSWVVYPSRMPLRALLEREFADAGMALPSNLIETSSVFSTVTLLRRASDLVALLPDEVCEFFREYGMLRVLPIALVSRGQPFGLITRVGAQPSPIAQRFIDILLRQYPLPAASA</sequence>
<evidence type="ECO:0000256" key="2">
    <source>
        <dbReference type="ARBA" id="ARBA00023015"/>
    </source>
</evidence>
<protein>
    <submittedName>
        <fullName evidence="6">Regulatory protein</fullName>
    </submittedName>
</protein>
<dbReference type="InterPro" id="IPR050950">
    <property type="entry name" value="HTH-type_LysR_regulators"/>
</dbReference>
<evidence type="ECO:0000259" key="5">
    <source>
        <dbReference type="PROSITE" id="PS50931"/>
    </source>
</evidence>
<organism evidence="6 7">
    <name type="scientific">Bordetella ansorpii</name>
    <dbReference type="NCBI Taxonomy" id="288768"/>
    <lineage>
        <taxon>Bacteria</taxon>
        <taxon>Pseudomonadati</taxon>
        <taxon>Pseudomonadota</taxon>
        <taxon>Betaproteobacteria</taxon>
        <taxon>Burkholderiales</taxon>
        <taxon>Alcaligenaceae</taxon>
        <taxon>Bordetella</taxon>
    </lineage>
</organism>
<keyword evidence="3" id="KW-0238">DNA-binding</keyword>
<dbReference type="RefSeq" id="WP_066410816.1">
    <property type="nucleotide sequence ID" value="NZ_FKBS01000014.1"/>
</dbReference>
<name>A0A157NRG2_9BORD</name>
<dbReference type="Proteomes" id="UP000077037">
    <property type="component" value="Unassembled WGS sequence"/>
</dbReference>
<reference evidence="6 7" key="1">
    <citation type="submission" date="2016-03" db="EMBL/GenBank/DDBJ databases">
        <authorList>
            <consortium name="Pathogen Informatics"/>
        </authorList>
    </citation>
    <scope>NUCLEOTIDE SEQUENCE [LARGE SCALE GENOMIC DNA]</scope>
    <source>
        <strain evidence="6 7">NCTC13364</strain>
    </source>
</reference>
<dbReference type="OrthoDB" id="8627799at2"/>
<dbReference type="PANTHER" id="PTHR30419">
    <property type="entry name" value="HTH-TYPE TRANSCRIPTIONAL REGULATOR YBHD"/>
    <property type="match status" value="1"/>
</dbReference>
<evidence type="ECO:0000256" key="4">
    <source>
        <dbReference type="ARBA" id="ARBA00023163"/>
    </source>
</evidence>
<evidence type="ECO:0000313" key="6">
    <source>
        <dbReference type="EMBL" id="SAI23636.1"/>
    </source>
</evidence>
<dbReference type="InterPro" id="IPR036388">
    <property type="entry name" value="WH-like_DNA-bd_sf"/>
</dbReference>
<dbReference type="Pfam" id="PF00126">
    <property type="entry name" value="HTH_1"/>
    <property type="match status" value="1"/>
</dbReference>
<dbReference type="SUPFAM" id="SSF46785">
    <property type="entry name" value="Winged helix' DNA-binding domain"/>
    <property type="match status" value="1"/>
</dbReference>
<gene>
    <name evidence="6" type="primary">gbpR_2</name>
    <name evidence="6" type="ORF">SAMEA1982600_01876</name>
</gene>
<dbReference type="GO" id="GO:0003700">
    <property type="term" value="F:DNA-binding transcription factor activity"/>
    <property type="evidence" value="ECO:0007669"/>
    <property type="project" value="InterPro"/>
</dbReference>
<dbReference type="Pfam" id="PF03466">
    <property type="entry name" value="LysR_substrate"/>
    <property type="match status" value="1"/>
</dbReference>
<dbReference type="SUPFAM" id="SSF53850">
    <property type="entry name" value="Periplasmic binding protein-like II"/>
    <property type="match status" value="1"/>
</dbReference>
<feature type="domain" description="HTH lysR-type" evidence="5">
    <location>
        <begin position="12"/>
        <end position="69"/>
    </location>
</feature>
<dbReference type="InterPro" id="IPR036390">
    <property type="entry name" value="WH_DNA-bd_sf"/>
</dbReference>
<dbReference type="InterPro" id="IPR005119">
    <property type="entry name" value="LysR_subst-bd"/>
</dbReference>
<dbReference type="Gene3D" id="3.40.190.290">
    <property type="match status" value="1"/>
</dbReference>
<accession>A0A157NRG2</accession>
<evidence type="ECO:0000256" key="1">
    <source>
        <dbReference type="ARBA" id="ARBA00009437"/>
    </source>
</evidence>
<proteinExistence type="inferred from homology"/>
<dbReference type="AlphaFoldDB" id="A0A157NRG2"/>
<evidence type="ECO:0000256" key="3">
    <source>
        <dbReference type="ARBA" id="ARBA00023125"/>
    </source>
</evidence>
<comment type="similarity">
    <text evidence="1">Belongs to the LysR transcriptional regulatory family.</text>
</comment>
<evidence type="ECO:0000313" key="7">
    <source>
        <dbReference type="Proteomes" id="UP000077037"/>
    </source>
</evidence>